<feature type="transmembrane region" description="Helical" evidence="6">
    <location>
        <begin position="159"/>
        <end position="185"/>
    </location>
</feature>
<keyword evidence="3 6" id="KW-0812">Transmembrane</keyword>
<dbReference type="GO" id="GO:0016020">
    <property type="term" value="C:membrane"/>
    <property type="evidence" value="ECO:0007669"/>
    <property type="project" value="UniProtKB-SubCell"/>
</dbReference>
<keyword evidence="4 6" id="KW-1133">Transmembrane helix</keyword>
<feature type="transmembrane region" description="Helical" evidence="6">
    <location>
        <begin position="445"/>
        <end position="462"/>
    </location>
</feature>
<feature type="transmembrane region" description="Helical" evidence="6">
    <location>
        <begin position="604"/>
        <end position="626"/>
    </location>
</feature>
<dbReference type="HOGENOM" id="CLU_009313_4_1_1"/>
<evidence type="ECO:0000256" key="1">
    <source>
        <dbReference type="ARBA" id="ARBA00004141"/>
    </source>
</evidence>
<evidence type="ECO:0000313" key="9">
    <source>
        <dbReference type="Proteomes" id="UP000007015"/>
    </source>
</evidence>
<organism evidence="8 9">
    <name type="scientific">Oryza sativa subsp. indica</name>
    <name type="common">Rice</name>
    <dbReference type="NCBI Taxonomy" id="39946"/>
    <lineage>
        <taxon>Eukaryota</taxon>
        <taxon>Viridiplantae</taxon>
        <taxon>Streptophyta</taxon>
        <taxon>Embryophyta</taxon>
        <taxon>Tracheophyta</taxon>
        <taxon>Spermatophyta</taxon>
        <taxon>Magnoliopsida</taxon>
        <taxon>Liliopsida</taxon>
        <taxon>Poales</taxon>
        <taxon>Poaceae</taxon>
        <taxon>BOP clade</taxon>
        <taxon>Oryzoideae</taxon>
        <taxon>Oryzeae</taxon>
        <taxon>Oryzinae</taxon>
        <taxon>Oryza</taxon>
        <taxon>Oryza sativa</taxon>
    </lineage>
</organism>
<proteinExistence type="inferred from homology"/>
<feature type="signal peptide" evidence="7">
    <location>
        <begin position="1"/>
        <end position="24"/>
    </location>
</feature>
<dbReference type="EMBL" id="CM000131">
    <property type="protein sequence ID" value="EEC80506.1"/>
    <property type="molecule type" value="Genomic_DNA"/>
</dbReference>
<protein>
    <submittedName>
        <fullName evidence="8">Uncharacterized protein</fullName>
    </submittedName>
</protein>
<dbReference type="InterPro" id="IPR036259">
    <property type="entry name" value="MFS_trans_sf"/>
</dbReference>
<feature type="chain" id="PRO_5002865202" evidence="7">
    <location>
        <begin position="25"/>
        <end position="648"/>
    </location>
</feature>
<accession>B8B1D6</accession>
<dbReference type="Gramene" id="BGIOSGA022804-TA">
    <property type="protein sequence ID" value="BGIOSGA022804-PA"/>
    <property type="gene ID" value="BGIOSGA022804"/>
</dbReference>
<feature type="transmembrane region" description="Helical" evidence="6">
    <location>
        <begin position="523"/>
        <end position="541"/>
    </location>
</feature>
<evidence type="ECO:0000256" key="7">
    <source>
        <dbReference type="SAM" id="SignalP"/>
    </source>
</evidence>
<feature type="transmembrane region" description="Helical" evidence="6">
    <location>
        <begin position="99"/>
        <end position="120"/>
    </location>
</feature>
<keyword evidence="7" id="KW-0732">Signal</keyword>
<dbReference type="Pfam" id="PF00854">
    <property type="entry name" value="PTR2"/>
    <property type="match status" value="1"/>
</dbReference>
<dbReference type="Gene3D" id="1.20.1250.20">
    <property type="entry name" value="MFS general substrate transporter like domains"/>
    <property type="match status" value="1"/>
</dbReference>
<gene>
    <name evidence="8" type="ORF">OsI_22764</name>
</gene>
<feature type="transmembrane region" description="Helical" evidence="6">
    <location>
        <begin position="132"/>
        <end position="153"/>
    </location>
</feature>
<feature type="transmembrane region" description="Helical" evidence="6">
    <location>
        <begin position="553"/>
        <end position="575"/>
    </location>
</feature>
<evidence type="ECO:0000256" key="5">
    <source>
        <dbReference type="ARBA" id="ARBA00023136"/>
    </source>
</evidence>
<dbReference type="OMA" id="ITCIMFQ"/>
<dbReference type="SUPFAM" id="SSF103473">
    <property type="entry name" value="MFS general substrate transporter"/>
    <property type="match status" value="1"/>
</dbReference>
<evidence type="ECO:0000256" key="2">
    <source>
        <dbReference type="ARBA" id="ARBA00005982"/>
    </source>
</evidence>
<dbReference type="Proteomes" id="UP000007015">
    <property type="component" value="Chromosome 6"/>
</dbReference>
<dbReference type="AlphaFoldDB" id="B8B1D6"/>
<comment type="subcellular location">
    <subcellularLocation>
        <location evidence="1">Membrane</location>
        <topology evidence="1">Multi-pass membrane protein</topology>
    </subcellularLocation>
</comment>
<name>B8B1D6_ORYSI</name>
<evidence type="ECO:0000256" key="3">
    <source>
        <dbReference type="ARBA" id="ARBA00022692"/>
    </source>
</evidence>
<sequence>MKMVPIHMLMLLVATAFSWWGTRRKNITSLISLVWRGISKMPMEDVESVGSCSPCNSMIRNESFVHTEDQTQHFQGSPELKTSRGKMTMALLLALLDDAVSYVLANFAFFGVAVGLVVFLRQVLHQENAEAANSVSMWMGTVYIFSLFCAFLSDSYMGRYITCIMFQFIFIVGLMLLSLLSWFLLVEPPGCGDGGGLRQCAAPSRRGVAVFYLSIYMAAFGNGGYQPSVATFGADQFDDADPGERRRKQAFFCLFYLSLNVGSLFYNSVLVFFEDRGRWVAGFWVSTAAAALALALFLLGTPRYRRVRPAGNPLTRIAQVFVAAYRKRHIVPPPGDHLHEVDGEGSAIRGVGKLAHSDQLRFLDKAATATEEDYHDGNAKNPWRLCTVTQVEEAKCVVSMVPIWICSIVYSVEFTQMSSLFVEQGAAMDTDILGLFNAPAASMSVFDVAGVLATLAFSHYVLVPAAARLTKNPRGVGELKRMGAGLVIALLGMVAAAVVEVHRRRRSGAGGRAMSVLWQAPQYAVMGASEVFVYVGQLEFFNVQSPEGVKSLGSSLCMASISLGNYASMVMLSAISGVTSRRRTGGGTAGWILAELDRGHLDRFFITLAVLSAVDLVVFIVFARLFKGIEPEVEGISSSPQDDHIYIV</sequence>
<evidence type="ECO:0000256" key="4">
    <source>
        <dbReference type="ARBA" id="ARBA00022989"/>
    </source>
</evidence>
<feature type="transmembrane region" description="Helical" evidence="6">
    <location>
        <begin position="279"/>
        <end position="299"/>
    </location>
</feature>
<evidence type="ECO:0000256" key="6">
    <source>
        <dbReference type="SAM" id="Phobius"/>
    </source>
</evidence>
<feature type="transmembrane region" description="Helical" evidence="6">
    <location>
        <begin position="251"/>
        <end position="273"/>
    </location>
</feature>
<dbReference type="PANTHER" id="PTHR11654">
    <property type="entry name" value="OLIGOPEPTIDE TRANSPORTER-RELATED"/>
    <property type="match status" value="1"/>
</dbReference>
<evidence type="ECO:0000313" key="8">
    <source>
        <dbReference type="EMBL" id="EEC80506.1"/>
    </source>
</evidence>
<comment type="similarity">
    <text evidence="2">Belongs to the major facilitator superfamily. Proton-dependent oligopeptide transporter (POT/PTR) (TC 2.A.17) family.</text>
</comment>
<keyword evidence="5 6" id="KW-0472">Membrane</keyword>
<feature type="transmembrane region" description="Helical" evidence="6">
    <location>
        <begin position="482"/>
        <end position="502"/>
    </location>
</feature>
<dbReference type="GO" id="GO:0022857">
    <property type="term" value="F:transmembrane transporter activity"/>
    <property type="evidence" value="ECO:0007669"/>
    <property type="project" value="InterPro"/>
</dbReference>
<keyword evidence="9" id="KW-1185">Reference proteome</keyword>
<reference evidence="8 9" key="1">
    <citation type="journal article" date="2005" name="PLoS Biol.">
        <title>The genomes of Oryza sativa: a history of duplications.</title>
        <authorList>
            <person name="Yu J."/>
            <person name="Wang J."/>
            <person name="Lin W."/>
            <person name="Li S."/>
            <person name="Li H."/>
            <person name="Zhou J."/>
            <person name="Ni P."/>
            <person name="Dong W."/>
            <person name="Hu S."/>
            <person name="Zeng C."/>
            <person name="Zhang J."/>
            <person name="Zhang Y."/>
            <person name="Li R."/>
            <person name="Xu Z."/>
            <person name="Li S."/>
            <person name="Li X."/>
            <person name="Zheng H."/>
            <person name="Cong L."/>
            <person name="Lin L."/>
            <person name="Yin J."/>
            <person name="Geng J."/>
            <person name="Li G."/>
            <person name="Shi J."/>
            <person name="Liu J."/>
            <person name="Lv H."/>
            <person name="Li J."/>
            <person name="Wang J."/>
            <person name="Deng Y."/>
            <person name="Ran L."/>
            <person name="Shi X."/>
            <person name="Wang X."/>
            <person name="Wu Q."/>
            <person name="Li C."/>
            <person name="Ren X."/>
            <person name="Wang J."/>
            <person name="Wang X."/>
            <person name="Li D."/>
            <person name="Liu D."/>
            <person name="Zhang X."/>
            <person name="Ji Z."/>
            <person name="Zhao W."/>
            <person name="Sun Y."/>
            <person name="Zhang Z."/>
            <person name="Bao J."/>
            <person name="Han Y."/>
            <person name="Dong L."/>
            <person name="Ji J."/>
            <person name="Chen P."/>
            <person name="Wu S."/>
            <person name="Liu J."/>
            <person name="Xiao Y."/>
            <person name="Bu D."/>
            <person name="Tan J."/>
            <person name="Yang L."/>
            <person name="Ye C."/>
            <person name="Zhang J."/>
            <person name="Xu J."/>
            <person name="Zhou Y."/>
            <person name="Yu Y."/>
            <person name="Zhang B."/>
            <person name="Zhuang S."/>
            <person name="Wei H."/>
            <person name="Liu B."/>
            <person name="Lei M."/>
            <person name="Yu H."/>
            <person name="Li Y."/>
            <person name="Xu H."/>
            <person name="Wei S."/>
            <person name="He X."/>
            <person name="Fang L."/>
            <person name="Zhang Z."/>
            <person name="Zhang Y."/>
            <person name="Huang X."/>
            <person name="Su Z."/>
            <person name="Tong W."/>
            <person name="Li J."/>
            <person name="Tong Z."/>
            <person name="Li S."/>
            <person name="Ye J."/>
            <person name="Wang L."/>
            <person name="Fang L."/>
            <person name="Lei T."/>
            <person name="Chen C."/>
            <person name="Chen H."/>
            <person name="Xu Z."/>
            <person name="Li H."/>
            <person name="Huang H."/>
            <person name="Zhang F."/>
            <person name="Xu H."/>
            <person name="Li N."/>
            <person name="Zhao C."/>
            <person name="Li S."/>
            <person name="Dong L."/>
            <person name="Huang Y."/>
            <person name="Li L."/>
            <person name="Xi Y."/>
            <person name="Qi Q."/>
            <person name="Li W."/>
            <person name="Zhang B."/>
            <person name="Hu W."/>
            <person name="Zhang Y."/>
            <person name="Tian X."/>
            <person name="Jiao Y."/>
            <person name="Liang X."/>
            <person name="Jin J."/>
            <person name="Gao L."/>
            <person name="Zheng W."/>
            <person name="Hao B."/>
            <person name="Liu S."/>
            <person name="Wang W."/>
            <person name="Yuan L."/>
            <person name="Cao M."/>
            <person name="McDermott J."/>
            <person name="Samudrala R."/>
            <person name="Wang J."/>
            <person name="Wong G.K."/>
            <person name="Yang H."/>
        </authorList>
    </citation>
    <scope>NUCLEOTIDE SEQUENCE [LARGE SCALE GENOMIC DNA]</scope>
    <source>
        <strain evidence="9">cv. 93-11</strain>
    </source>
</reference>
<dbReference type="InterPro" id="IPR000109">
    <property type="entry name" value="POT_fam"/>
</dbReference>